<dbReference type="InterPro" id="IPR002606">
    <property type="entry name" value="Riboflavin_kinase_bac"/>
</dbReference>
<dbReference type="InterPro" id="IPR015865">
    <property type="entry name" value="Riboflavin_kinase_bac/euk"/>
</dbReference>
<keyword evidence="9 15" id="KW-0418">Kinase</keyword>
<evidence type="ECO:0000256" key="12">
    <source>
        <dbReference type="ARBA" id="ARBA00023268"/>
    </source>
</evidence>
<dbReference type="InterPro" id="IPR023465">
    <property type="entry name" value="Riboflavin_kinase_dom_sf"/>
</dbReference>
<dbReference type="PIRSF" id="PIRSF004491">
    <property type="entry name" value="FAD_Synth"/>
    <property type="match status" value="1"/>
</dbReference>
<protein>
    <recommendedName>
        <fullName evidence="15">Riboflavin biosynthesis protein</fullName>
    </recommendedName>
    <domain>
        <recommendedName>
            <fullName evidence="15">Riboflavin kinase</fullName>
            <ecNumber evidence="15">2.7.1.26</ecNumber>
        </recommendedName>
        <alternativeName>
            <fullName evidence="15">Flavokinase</fullName>
        </alternativeName>
    </domain>
    <domain>
        <recommendedName>
            <fullName evidence="15">FMN adenylyltransferase</fullName>
            <ecNumber evidence="15">2.7.7.2</ecNumber>
        </recommendedName>
        <alternativeName>
            <fullName evidence="15">FAD pyrophosphorylase</fullName>
        </alternativeName>
        <alternativeName>
            <fullName evidence="15">FAD synthase</fullName>
        </alternativeName>
    </domain>
</protein>
<dbReference type="HOGENOM" id="CLU_048437_0_2_9"/>
<dbReference type="FunFam" id="2.40.30.30:FF:000003">
    <property type="entry name" value="Riboflavin biosynthesis protein"/>
    <property type="match status" value="1"/>
</dbReference>
<keyword evidence="12" id="KW-0511">Multifunctional enzyme</keyword>
<dbReference type="NCBIfam" id="NF004162">
    <property type="entry name" value="PRK05627.1-5"/>
    <property type="match status" value="1"/>
</dbReference>
<evidence type="ECO:0000256" key="7">
    <source>
        <dbReference type="ARBA" id="ARBA00022695"/>
    </source>
</evidence>
<dbReference type="GO" id="GO:0005524">
    <property type="term" value="F:ATP binding"/>
    <property type="evidence" value="ECO:0007669"/>
    <property type="project" value="UniProtKB-UniRule"/>
</dbReference>
<dbReference type="EC" id="2.7.1.26" evidence="15"/>
<reference evidence="17 18" key="2">
    <citation type="journal article" date="2012" name="Stand. Genomic Sci.">
        <title>Complete Genome Sequence of Clostridium clariflavum DSM 19732.</title>
        <authorList>
            <person name="Izquierdo J.A."/>
            <person name="Goodwin L."/>
            <person name="Davenport K.W."/>
            <person name="Teshima H."/>
            <person name="Bruce D."/>
            <person name="Detter C."/>
            <person name="Tapia R."/>
            <person name="Han S."/>
            <person name="Land M."/>
            <person name="Hauser L."/>
            <person name="Jeffries C.D."/>
            <person name="Han J."/>
            <person name="Pitluck S."/>
            <person name="Nolan M."/>
            <person name="Chen A."/>
            <person name="Huntemann M."/>
            <person name="Mavromatis K."/>
            <person name="Mikhailova N."/>
            <person name="Liolios K."/>
            <person name="Woyke T."/>
            <person name="Lynd L.R."/>
        </authorList>
    </citation>
    <scope>NUCLEOTIDE SEQUENCE [LARGE SCALE GENOMIC DNA]</scope>
    <source>
        <strain evidence="18">DSM 19732 / NBRC 101661 / EBR45</strain>
    </source>
</reference>
<dbReference type="EC" id="2.7.7.2" evidence="15"/>
<keyword evidence="8 15" id="KW-0547">Nucleotide-binding</keyword>
<evidence type="ECO:0000256" key="15">
    <source>
        <dbReference type="PIRNR" id="PIRNR004491"/>
    </source>
</evidence>
<comment type="pathway">
    <text evidence="2 15">Cofactor biosynthesis; FAD biosynthesis; FAD from FMN: step 1/1.</text>
</comment>
<evidence type="ECO:0000313" key="17">
    <source>
        <dbReference type="EMBL" id="AEV69024.1"/>
    </source>
</evidence>
<dbReference type="RefSeq" id="WP_014255592.1">
    <property type="nucleotide sequence ID" value="NC_016627.1"/>
</dbReference>
<comment type="pathway">
    <text evidence="3 15">Cofactor biosynthesis; FMN biosynthesis; FMN from riboflavin (ATP route): step 1/1.</text>
</comment>
<dbReference type="PANTHER" id="PTHR22749">
    <property type="entry name" value="RIBOFLAVIN KINASE/FMN ADENYLYLTRANSFERASE"/>
    <property type="match status" value="1"/>
</dbReference>
<dbReference type="GO" id="GO:0006747">
    <property type="term" value="P:FAD biosynthetic process"/>
    <property type="evidence" value="ECO:0007669"/>
    <property type="project" value="UniProtKB-UniRule"/>
</dbReference>
<dbReference type="GO" id="GO:0009398">
    <property type="term" value="P:FMN biosynthetic process"/>
    <property type="evidence" value="ECO:0007669"/>
    <property type="project" value="UniProtKB-UniRule"/>
</dbReference>
<evidence type="ECO:0000256" key="5">
    <source>
        <dbReference type="ARBA" id="ARBA00022643"/>
    </source>
</evidence>
<dbReference type="Proteomes" id="UP000005435">
    <property type="component" value="Chromosome"/>
</dbReference>
<dbReference type="Pfam" id="PF06574">
    <property type="entry name" value="FAD_syn"/>
    <property type="match status" value="1"/>
</dbReference>
<comment type="catalytic activity">
    <reaction evidence="14 15">
        <text>FMN + ATP + H(+) = FAD + diphosphate</text>
        <dbReference type="Rhea" id="RHEA:17237"/>
        <dbReference type="ChEBI" id="CHEBI:15378"/>
        <dbReference type="ChEBI" id="CHEBI:30616"/>
        <dbReference type="ChEBI" id="CHEBI:33019"/>
        <dbReference type="ChEBI" id="CHEBI:57692"/>
        <dbReference type="ChEBI" id="CHEBI:58210"/>
        <dbReference type="EC" id="2.7.7.2"/>
    </reaction>
</comment>
<dbReference type="UniPathway" id="UPA00276">
    <property type="reaction ID" value="UER00406"/>
</dbReference>
<evidence type="ECO:0000313" key="18">
    <source>
        <dbReference type="Proteomes" id="UP000005435"/>
    </source>
</evidence>
<evidence type="ECO:0000256" key="1">
    <source>
        <dbReference type="ARBA" id="ARBA00002121"/>
    </source>
</evidence>
<organism evidence="17 18">
    <name type="scientific">Acetivibrio clariflavus (strain DSM 19732 / NBRC 101661 / EBR45)</name>
    <name type="common">Clostridium clariflavum</name>
    <dbReference type="NCBI Taxonomy" id="720554"/>
    <lineage>
        <taxon>Bacteria</taxon>
        <taxon>Bacillati</taxon>
        <taxon>Bacillota</taxon>
        <taxon>Clostridia</taxon>
        <taxon>Eubacteriales</taxon>
        <taxon>Oscillospiraceae</taxon>
        <taxon>Acetivibrio</taxon>
    </lineage>
</organism>
<dbReference type="Gene3D" id="2.40.30.30">
    <property type="entry name" value="Riboflavin kinase-like"/>
    <property type="match status" value="1"/>
</dbReference>
<evidence type="ECO:0000256" key="14">
    <source>
        <dbReference type="ARBA" id="ARBA00049494"/>
    </source>
</evidence>
<dbReference type="CDD" id="cd02064">
    <property type="entry name" value="FAD_synthetase_N"/>
    <property type="match status" value="1"/>
</dbReference>
<comment type="similarity">
    <text evidence="15">Belongs to the ribF family.</text>
</comment>
<dbReference type="Pfam" id="PF01687">
    <property type="entry name" value="Flavokinase"/>
    <property type="match status" value="1"/>
</dbReference>
<dbReference type="eggNOG" id="COG0196">
    <property type="taxonomic scope" value="Bacteria"/>
</dbReference>
<evidence type="ECO:0000256" key="4">
    <source>
        <dbReference type="ARBA" id="ARBA00022630"/>
    </source>
</evidence>
<sequence>MKVIYGNNQPIEFTNPTGIGLGNFDGLHIAHMALINTLINESKQRGLESVLYSFTKHPENIIRKKLFTPLITSTGKKIKLLELTQLDYTYFEEFDEQFSRMSPETFVKDILVDRFKMKLAVAGYDYRFGYKGQGDVAYLKELGQKYNYKVITIPAIKVDDEIVSSTLIRKYVKKGDMESAFKLLGRHYSITGVVEKGKRIGNTLGFPTANIYPEEYLLMPLDGVYVTRTLLDGKIYNSITNIGNNPTFSEQKKSIETYILDYSGNIYGKDIEVFFLKKIRGEKKFNSIDELVEQIRRDIEKARQYFIDFKK</sequence>
<dbReference type="FunFam" id="3.40.50.620:FF:000021">
    <property type="entry name" value="Riboflavin biosynthesis protein"/>
    <property type="match status" value="1"/>
</dbReference>
<evidence type="ECO:0000256" key="10">
    <source>
        <dbReference type="ARBA" id="ARBA00022827"/>
    </source>
</evidence>
<dbReference type="GO" id="GO:0003919">
    <property type="term" value="F:FMN adenylyltransferase activity"/>
    <property type="evidence" value="ECO:0007669"/>
    <property type="project" value="UniProtKB-UniRule"/>
</dbReference>
<dbReference type="SUPFAM" id="SSF82114">
    <property type="entry name" value="Riboflavin kinase-like"/>
    <property type="match status" value="1"/>
</dbReference>
<dbReference type="Gene3D" id="3.40.50.620">
    <property type="entry name" value="HUPs"/>
    <property type="match status" value="1"/>
</dbReference>
<evidence type="ECO:0000256" key="11">
    <source>
        <dbReference type="ARBA" id="ARBA00022840"/>
    </source>
</evidence>
<dbReference type="InterPro" id="IPR015864">
    <property type="entry name" value="FAD_synthase"/>
</dbReference>
<dbReference type="GO" id="GO:0009231">
    <property type="term" value="P:riboflavin biosynthetic process"/>
    <property type="evidence" value="ECO:0007669"/>
    <property type="project" value="InterPro"/>
</dbReference>
<dbReference type="AlphaFoldDB" id="G8LZT4"/>
<keyword evidence="6 15" id="KW-0808">Transferase</keyword>
<gene>
    <name evidence="17" type="ordered locus">Clocl_2449</name>
</gene>
<dbReference type="EMBL" id="CP003065">
    <property type="protein sequence ID" value="AEV69024.1"/>
    <property type="molecule type" value="Genomic_DNA"/>
</dbReference>
<keyword evidence="4 15" id="KW-0285">Flavoprotein</keyword>
<dbReference type="PANTHER" id="PTHR22749:SF6">
    <property type="entry name" value="RIBOFLAVIN KINASE"/>
    <property type="match status" value="1"/>
</dbReference>
<dbReference type="UniPathway" id="UPA00277">
    <property type="reaction ID" value="UER00407"/>
</dbReference>
<evidence type="ECO:0000256" key="6">
    <source>
        <dbReference type="ARBA" id="ARBA00022679"/>
    </source>
</evidence>
<feature type="domain" description="Riboflavin kinase" evidence="16">
    <location>
        <begin position="183"/>
        <end position="307"/>
    </location>
</feature>
<dbReference type="InterPro" id="IPR014729">
    <property type="entry name" value="Rossmann-like_a/b/a_fold"/>
</dbReference>
<dbReference type="InterPro" id="IPR023468">
    <property type="entry name" value="Riboflavin_kinase"/>
</dbReference>
<dbReference type="STRING" id="720554.Clocl_2449"/>
<evidence type="ECO:0000256" key="2">
    <source>
        <dbReference type="ARBA" id="ARBA00004726"/>
    </source>
</evidence>
<evidence type="ECO:0000256" key="3">
    <source>
        <dbReference type="ARBA" id="ARBA00005201"/>
    </source>
</evidence>
<keyword evidence="5 15" id="KW-0288">FMN</keyword>
<dbReference type="SUPFAM" id="SSF52374">
    <property type="entry name" value="Nucleotidylyl transferase"/>
    <property type="match status" value="1"/>
</dbReference>
<dbReference type="GO" id="GO:0008531">
    <property type="term" value="F:riboflavin kinase activity"/>
    <property type="evidence" value="ECO:0007669"/>
    <property type="project" value="UniProtKB-UniRule"/>
</dbReference>
<evidence type="ECO:0000256" key="8">
    <source>
        <dbReference type="ARBA" id="ARBA00022741"/>
    </source>
</evidence>
<dbReference type="OrthoDB" id="9803667at2"/>
<dbReference type="NCBIfam" id="TIGR00083">
    <property type="entry name" value="ribF"/>
    <property type="match status" value="1"/>
</dbReference>
<comment type="function">
    <text evidence="1">Catalyzes the phosphorylation of riboflavin to FMN followed by the adenylation of FMN to FAD.</text>
</comment>
<keyword evidence="10 15" id="KW-0274">FAD</keyword>
<name>G8LZT4_ACECE</name>
<dbReference type="SMART" id="SM00904">
    <property type="entry name" value="Flavokinase"/>
    <property type="match status" value="1"/>
</dbReference>
<evidence type="ECO:0000256" key="9">
    <source>
        <dbReference type="ARBA" id="ARBA00022777"/>
    </source>
</evidence>
<evidence type="ECO:0000256" key="13">
    <source>
        <dbReference type="ARBA" id="ARBA00047880"/>
    </source>
</evidence>
<keyword evidence="18" id="KW-1185">Reference proteome</keyword>
<proteinExistence type="inferred from homology"/>
<comment type="catalytic activity">
    <reaction evidence="13 15">
        <text>riboflavin + ATP = FMN + ADP + H(+)</text>
        <dbReference type="Rhea" id="RHEA:14357"/>
        <dbReference type="ChEBI" id="CHEBI:15378"/>
        <dbReference type="ChEBI" id="CHEBI:30616"/>
        <dbReference type="ChEBI" id="CHEBI:57986"/>
        <dbReference type="ChEBI" id="CHEBI:58210"/>
        <dbReference type="ChEBI" id="CHEBI:456216"/>
        <dbReference type="EC" id="2.7.1.26"/>
    </reaction>
</comment>
<keyword evidence="7 15" id="KW-0548">Nucleotidyltransferase</keyword>
<dbReference type="KEGG" id="ccl:Clocl_2449"/>
<keyword evidence="11 15" id="KW-0067">ATP-binding</keyword>
<accession>G8LZT4</accession>
<reference evidence="18" key="1">
    <citation type="submission" date="2011-12" db="EMBL/GenBank/DDBJ databases">
        <title>Complete sequence of Clostridium clariflavum DSM 19732.</title>
        <authorList>
            <consortium name="US DOE Joint Genome Institute"/>
            <person name="Lucas S."/>
            <person name="Han J."/>
            <person name="Lapidus A."/>
            <person name="Cheng J.-F."/>
            <person name="Goodwin L."/>
            <person name="Pitluck S."/>
            <person name="Peters L."/>
            <person name="Teshima H."/>
            <person name="Detter J.C."/>
            <person name="Han C."/>
            <person name="Tapia R."/>
            <person name="Land M."/>
            <person name="Hauser L."/>
            <person name="Kyrpides N."/>
            <person name="Ivanova N."/>
            <person name="Pagani I."/>
            <person name="Kitzmiller T."/>
            <person name="Lynd L."/>
            <person name="Izquierdo J."/>
            <person name="Woyke T."/>
        </authorList>
    </citation>
    <scope>NUCLEOTIDE SEQUENCE [LARGE SCALE GENOMIC DNA]</scope>
    <source>
        <strain evidence="18">DSM 19732 / NBRC 101661 / EBR45</strain>
    </source>
</reference>
<evidence type="ECO:0000259" key="16">
    <source>
        <dbReference type="SMART" id="SM00904"/>
    </source>
</evidence>